<evidence type="ECO:0000313" key="2">
    <source>
        <dbReference type="Proteomes" id="UP000199345"/>
    </source>
</evidence>
<gene>
    <name evidence="1" type="ORF">SAMN05216326_11863</name>
</gene>
<dbReference type="Proteomes" id="UP000199345">
    <property type="component" value="Unassembled WGS sequence"/>
</dbReference>
<dbReference type="OrthoDB" id="8548202at2"/>
<reference evidence="2" key="1">
    <citation type="submission" date="2016-10" db="EMBL/GenBank/DDBJ databases">
        <authorList>
            <person name="Varghese N."/>
            <person name="Submissions S."/>
        </authorList>
    </citation>
    <scope>NUCLEOTIDE SEQUENCE [LARGE SCALE GENOMIC DNA]</scope>
    <source>
        <strain evidence="2">Nm71</strain>
    </source>
</reference>
<dbReference type="EMBL" id="FOIA01000018">
    <property type="protein sequence ID" value="SET27935.1"/>
    <property type="molecule type" value="Genomic_DNA"/>
</dbReference>
<protein>
    <submittedName>
        <fullName evidence="1">Transcriptional regulator, AlpA family</fullName>
    </submittedName>
</protein>
<organism evidence="1 2">
    <name type="scientific">Nitrosomonas marina</name>
    <dbReference type="NCBI Taxonomy" id="917"/>
    <lineage>
        <taxon>Bacteria</taxon>
        <taxon>Pseudomonadati</taxon>
        <taxon>Pseudomonadota</taxon>
        <taxon>Betaproteobacteria</taxon>
        <taxon>Nitrosomonadales</taxon>
        <taxon>Nitrosomonadaceae</taxon>
        <taxon>Nitrosomonas</taxon>
    </lineage>
</organism>
<sequence>MNKKLIPDILPLTGKSRWSQIKKFSPVSRETFRKLSLLGKAPQPERLGIRCTYYDNAELHKWLNDPVSYQVTQKNKNA</sequence>
<dbReference type="AlphaFoldDB" id="A0A1I0D8F6"/>
<keyword evidence="2" id="KW-1185">Reference proteome</keyword>
<proteinExistence type="predicted"/>
<name>A0A1I0D8F6_9PROT</name>
<dbReference type="RefSeq" id="WP_090658984.1">
    <property type="nucleotide sequence ID" value="NZ_FOIA01000018.1"/>
</dbReference>
<evidence type="ECO:0000313" key="1">
    <source>
        <dbReference type="EMBL" id="SET27935.1"/>
    </source>
</evidence>
<accession>A0A1I0D8F6</accession>